<evidence type="ECO:0000256" key="3">
    <source>
        <dbReference type="ARBA" id="ARBA00022989"/>
    </source>
</evidence>
<evidence type="ECO:0000313" key="8">
    <source>
        <dbReference type="EMBL" id="GLL15501.1"/>
    </source>
</evidence>
<sequence>MTDRQDRDRSRSPDHGPASTEPPEQRRILRTLVLAQVFSGAGLAAGITVGALLAQDMLGATSLAGLPIALFTVGSAAAAAGVGRLSQRFGRRPGLTTGYAVGAAGSAGVVLAAVADSVPLLFAALVVYGAGTATNLQARYTGADLAAPARRGRAVSTVLVATTLGGVLGPTLVSPMGRLATAWGLPPLAGPFLLSGTAYLLAALVLGLLLRPDPLHLARERAAAVAISSESVGPSPTSHEATGTAGTGGAEPGGVALGASVMVLTQLVMVAIMTMTPVHMAAHGHGVGAAGAVIAVHVAAMYLPSPLSGWLVDRYGRLAVAALSGITLLAAGVLAATAPTDSVVLLALALALLGLGWNLGLVSGTAIITDAVPLERRAATQGTVDVGIAVAGAGGGLASGLVVAAAGYPALAVAGGVVALAIIPIVAAGSRARRHADPAAGTTA</sequence>
<proteinExistence type="predicted"/>
<keyword evidence="4 6" id="KW-0472">Membrane</keyword>
<dbReference type="EMBL" id="BSFQ01000048">
    <property type="protein sequence ID" value="GLL15501.1"/>
    <property type="molecule type" value="Genomic_DNA"/>
</dbReference>
<comment type="subcellular location">
    <subcellularLocation>
        <location evidence="1">Cell membrane</location>
        <topology evidence="1">Multi-pass membrane protein</topology>
    </subcellularLocation>
</comment>
<feature type="transmembrane region" description="Helical" evidence="6">
    <location>
        <begin position="192"/>
        <end position="210"/>
    </location>
</feature>
<dbReference type="RefSeq" id="WP_051738207.1">
    <property type="nucleotide sequence ID" value="NZ_BAAAUZ010000062.1"/>
</dbReference>
<dbReference type="GO" id="GO:0022857">
    <property type="term" value="F:transmembrane transporter activity"/>
    <property type="evidence" value="ECO:0007669"/>
    <property type="project" value="InterPro"/>
</dbReference>
<evidence type="ECO:0000256" key="5">
    <source>
        <dbReference type="SAM" id="MobiDB-lite"/>
    </source>
</evidence>
<feature type="compositionally biased region" description="Basic and acidic residues" evidence="5">
    <location>
        <begin position="1"/>
        <end position="14"/>
    </location>
</feature>
<feature type="transmembrane region" description="Helical" evidence="6">
    <location>
        <begin position="94"/>
        <end position="114"/>
    </location>
</feature>
<feature type="transmembrane region" description="Helical" evidence="6">
    <location>
        <begin position="282"/>
        <end position="303"/>
    </location>
</feature>
<dbReference type="PANTHER" id="PTHR23534:SF1">
    <property type="entry name" value="MAJOR FACILITATOR SUPERFAMILY PROTEIN"/>
    <property type="match status" value="1"/>
</dbReference>
<keyword evidence="2 6" id="KW-0812">Transmembrane</keyword>
<feature type="region of interest" description="Disordered" evidence="5">
    <location>
        <begin position="1"/>
        <end position="25"/>
    </location>
</feature>
<gene>
    <name evidence="8" type="primary">ydeG_2</name>
    <name evidence="8" type="ORF">GCM10017577_66520</name>
</gene>
<evidence type="ECO:0000256" key="4">
    <source>
        <dbReference type="ARBA" id="ARBA00023136"/>
    </source>
</evidence>
<evidence type="ECO:0000256" key="2">
    <source>
        <dbReference type="ARBA" id="ARBA00022692"/>
    </source>
</evidence>
<feature type="transmembrane region" description="Helical" evidence="6">
    <location>
        <begin position="315"/>
        <end position="338"/>
    </location>
</feature>
<feature type="transmembrane region" description="Helical" evidence="6">
    <location>
        <begin position="120"/>
        <end position="142"/>
    </location>
</feature>
<keyword evidence="9" id="KW-1185">Reference proteome</keyword>
<feature type="transmembrane region" description="Helical" evidence="6">
    <location>
        <begin position="32"/>
        <end position="54"/>
    </location>
</feature>
<dbReference type="InterPro" id="IPR036259">
    <property type="entry name" value="MFS_trans_sf"/>
</dbReference>
<feature type="transmembrane region" description="Helical" evidence="6">
    <location>
        <begin position="410"/>
        <end position="428"/>
    </location>
</feature>
<feature type="domain" description="Major facilitator superfamily (MFS) profile" evidence="7">
    <location>
        <begin position="28"/>
        <end position="433"/>
    </location>
</feature>
<comment type="caution">
    <text evidence="8">The sequence shown here is derived from an EMBL/GenBank/DDBJ whole genome shotgun (WGS) entry which is preliminary data.</text>
</comment>
<reference evidence="8" key="2">
    <citation type="submission" date="2023-01" db="EMBL/GenBank/DDBJ databases">
        <authorList>
            <person name="Sun Q."/>
            <person name="Evtushenko L."/>
        </authorList>
    </citation>
    <scope>NUCLEOTIDE SEQUENCE</scope>
    <source>
        <strain evidence="8">VKM Ac-1069</strain>
    </source>
</reference>
<dbReference type="PROSITE" id="PS50850">
    <property type="entry name" value="MFS"/>
    <property type="match status" value="1"/>
</dbReference>
<feature type="transmembrane region" description="Helical" evidence="6">
    <location>
        <begin position="154"/>
        <end position="172"/>
    </location>
</feature>
<evidence type="ECO:0000256" key="6">
    <source>
        <dbReference type="SAM" id="Phobius"/>
    </source>
</evidence>
<dbReference type="Pfam" id="PF07690">
    <property type="entry name" value="MFS_1"/>
    <property type="match status" value="2"/>
</dbReference>
<name>A0A9W6UF77_9PSEU</name>
<feature type="transmembrane region" description="Helical" evidence="6">
    <location>
        <begin position="60"/>
        <end position="82"/>
    </location>
</feature>
<feature type="transmembrane region" description="Helical" evidence="6">
    <location>
        <begin position="384"/>
        <end position="404"/>
    </location>
</feature>
<dbReference type="Gene3D" id="1.20.1250.20">
    <property type="entry name" value="MFS general substrate transporter like domains"/>
    <property type="match status" value="1"/>
</dbReference>
<dbReference type="GO" id="GO:0005886">
    <property type="term" value="C:plasma membrane"/>
    <property type="evidence" value="ECO:0007669"/>
    <property type="project" value="UniProtKB-SubCell"/>
</dbReference>
<accession>A0A9W6UF77</accession>
<feature type="compositionally biased region" description="Polar residues" evidence="5">
    <location>
        <begin position="229"/>
        <end position="240"/>
    </location>
</feature>
<organism evidence="8 9">
    <name type="scientific">Pseudonocardia halophobica</name>
    <dbReference type="NCBI Taxonomy" id="29401"/>
    <lineage>
        <taxon>Bacteria</taxon>
        <taxon>Bacillati</taxon>
        <taxon>Actinomycetota</taxon>
        <taxon>Actinomycetes</taxon>
        <taxon>Pseudonocardiales</taxon>
        <taxon>Pseudonocardiaceae</taxon>
        <taxon>Pseudonocardia</taxon>
    </lineage>
</organism>
<feature type="region of interest" description="Disordered" evidence="5">
    <location>
        <begin position="229"/>
        <end position="248"/>
    </location>
</feature>
<dbReference type="SUPFAM" id="SSF103473">
    <property type="entry name" value="MFS general substrate transporter"/>
    <property type="match status" value="1"/>
</dbReference>
<keyword evidence="3 6" id="KW-1133">Transmembrane helix</keyword>
<dbReference type="Proteomes" id="UP001143463">
    <property type="component" value="Unassembled WGS sequence"/>
</dbReference>
<dbReference type="InterPro" id="IPR011701">
    <property type="entry name" value="MFS"/>
</dbReference>
<dbReference type="InterPro" id="IPR020846">
    <property type="entry name" value="MFS_dom"/>
</dbReference>
<feature type="transmembrane region" description="Helical" evidence="6">
    <location>
        <begin position="344"/>
        <end position="372"/>
    </location>
</feature>
<evidence type="ECO:0000259" key="7">
    <source>
        <dbReference type="PROSITE" id="PS50850"/>
    </source>
</evidence>
<feature type="transmembrane region" description="Helical" evidence="6">
    <location>
        <begin position="255"/>
        <end position="276"/>
    </location>
</feature>
<evidence type="ECO:0000256" key="1">
    <source>
        <dbReference type="ARBA" id="ARBA00004651"/>
    </source>
</evidence>
<dbReference type="PANTHER" id="PTHR23534">
    <property type="entry name" value="MFS PERMEASE"/>
    <property type="match status" value="1"/>
</dbReference>
<protein>
    <submittedName>
        <fullName evidence="8">MFS-type transporter YdeG</fullName>
    </submittedName>
</protein>
<evidence type="ECO:0000313" key="9">
    <source>
        <dbReference type="Proteomes" id="UP001143463"/>
    </source>
</evidence>
<reference evidence="8" key="1">
    <citation type="journal article" date="2014" name="Int. J. Syst. Evol. Microbiol.">
        <title>Complete genome sequence of Corynebacterium casei LMG S-19264T (=DSM 44701T), isolated from a smear-ripened cheese.</title>
        <authorList>
            <consortium name="US DOE Joint Genome Institute (JGI-PGF)"/>
            <person name="Walter F."/>
            <person name="Albersmeier A."/>
            <person name="Kalinowski J."/>
            <person name="Ruckert C."/>
        </authorList>
    </citation>
    <scope>NUCLEOTIDE SEQUENCE</scope>
    <source>
        <strain evidence="8">VKM Ac-1069</strain>
    </source>
</reference>
<dbReference type="AlphaFoldDB" id="A0A9W6UF77"/>